<dbReference type="EMBL" id="AGNL01023884">
    <property type="protein sequence ID" value="EJK58979.1"/>
    <property type="molecule type" value="Genomic_DNA"/>
</dbReference>
<feature type="region of interest" description="Disordered" evidence="1">
    <location>
        <begin position="649"/>
        <end position="675"/>
    </location>
</feature>
<dbReference type="PANTHER" id="PTHR34826">
    <property type="entry name" value="UPF0590 PROTEIN C409.17C"/>
    <property type="match status" value="1"/>
</dbReference>
<dbReference type="eggNOG" id="ENOG502QYIN">
    <property type="taxonomic scope" value="Eukaryota"/>
</dbReference>
<comment type="caution">
    <text evidence="3">The sequence shown here is derived from an EMBL/GenBank/DDBJ whole genome shotgun (WGS) entry which is preliminary data.</text>
</comment>
<name>K0S2C3_THAOC</name>
<dbReference type="AlphaFoldDB" id="K0S2C3"/>
<feature type="compositionally biased region" description="Basic and acidic residues" evidence="1">
    <location>
        <begin position="405"/>
        <end position="417"/>
    </location>
</feature>
<feature type="domain" description="Domain of unknown function at the cortex 1" evidence="2">
    <location>
        <begin position="511"/>
        <end position="789"/>
    </location>
</feature>
<dbReference type="Proteomes" id="UP000266841">
    <property type="component" value="Unassembled WGS sequence"/>
</dbReference>
<feature type="compositionally biased region" description="Basic and acidic residues" evidence="1">
    <location>
        <begin position="17"/>
        <end position="30"/>
    </location>
</feature>
<sequence>RGTRRPPPGRPGVARRLGPEEAAHPDDELREVVRVGPPLVQVREVDPAVESDVLVVLLDGHAGHRPYEHGGTPGRVRRGEVQVDGEVVRDASVGVRYRPPEEEDGRRRRAVVEDERLGRRAEVRTEGGAEERAGVPEDALGVAVDAREAVHERAQCRVRHGRLSLRSVTVVPSRSAACCPRVLYDTPLALVRMAKHRSWRRSHVRNEILSPPLDRPSPGWSCRRARHRQDQCTGGESKSLPMPPQRHRWGLALAPVRARLALWRGRLLEKVCRGNVRKYNLVRASFPVRYQASILHDVGRPGTMVPLRAVFSASGLGPRALAGGNSRLRRGLAAMPRGLQSVFRYSFRMTANVVVRRSIGTGDWTPESGSPVSIRFSENESPGRCSEEGDGGERPLPTTCPADGATDRDAVDVDGSSKKVEDELLDLYETVVSVPESSRRGSFRSNRRLSIGSAGPDPPCEGPDAQRALLPRGPPEQWPQRPLLLRPSPESGMAIRGVRYSSSDDYMATPPGDWDTLPINNGTERPGRCLVIDFESEVFIGTAMLRIKKCPSLIDGDYKGSPGSYFDGRKRTFQGVVRGRFKAEISMSETVTGQLFNRPAGILPPRLVTKGAIGIISRLAPQLQARLDGDFPRFLSPLISTAQSVMSSGCVGEDRESRADETLEMSLEEPRPSDPASLLNDLAAGGFTTLPSDSDGAAARIKTRKRAFDKLHADRSTGPTFDTGKEYTFEFFQHLILFDEFALGFPRPVGKAAIAPMLNGQPLKFVAAHQRTGDGDVDEFRWLWSFDIWHESLYQTALEHESVLKK</sequence>
<keyword evidence="4" id="KW-1185">Reference proteome</keyword>
<dbReference type="InterPro" id="IPR013897">
    <property type="entry name" value="Duc1"/>
</dbReference>
<evidence type="ECO:0000259" key="2">
    <source>
        <dbReference type="Pfam" id="PF08588"/>
    </source>
</evidence>
<evidence type="ECO:0000313" key="4">
    <source>
        <dbReference type="Proteomes" id="UP000266841"/>
    </source>
</evidence>
<protein>
    <recommendedName>
        <fullName evidence="2">Domain of unknown function at the cortex 1 domain-containing protein</fullName>
    </recommendedName>
</protein>
<feature type="region of interest" description="Disordered" evidence="1">
    <location>
        <begin position="364"/>
        <end position="417"/>
    </location>
</feature>
<evidence type="ECO:0000313" key="3">
    <source>
        <dbReference type="EMBL" id="EJK58979.1"/>
    </source>
</evidence>
<feature type="region of interest" description="Disordered" evidence="1">
    <location>
        <begin position="436"/>
        <end position="489"/>
    </location>
</feature>
<reference evidence="3 4" key="1">
    <citation type="journal article" date="2012" name="Genome Biol.">
        <title>Genome and low-iron response of an oceanic diatom adapted to chronic iron limitation.</title>
        <authorList>
            <person name="Lommer M."/>
            <person name="Specht M."/>
            <person name="Roy A.S."/>
            <person name="Kraemer L."/>
            <person name="Andreson R."/>
            <person name="Gutowska M.A."/>
            <person name="Wolf J."/>
            <person name="Bergner S.V."/>
            <person name="Schilhabel M.B."/>
            <person name="Klostermeier U.C."/>
            <person name="Beiko R.G."/>
            <person name="Rosenstiel P."/>
            <person name="Hippler M."/>
            <person name="Laroche J."/>
        </authorList>
    </citation>
    <scope>NUCLEOTIDE SEQUENCE [LARGE SCALE GENOMIC DNA]</scope>
    <source>
        <strain evidence="3 4">CCMP1005</strain>
    </source>
</reference>
<feature type="non-terminal residue" evidence="3">
    <location>
        <position position="1"/>
    </location>
</feature>
<proteinExistence type="predicted"/>
<evidence type="ECO:0000256" key="1">
    <source>
        <dbReference type="SAM" id="MobiDB-lite"/>
    </source>
</evidence>
<organism evidence="3 4">
    <name type="scientific">Thalassiosira oceanica</name>
    <name type="common">Marine diatom</name>
    <dbReference type="NCBI Taxonomy" id="159749"/>
    <lineage>
        <taxon>Eukaryota</taxon>
        <taxon>Sar</taxon>
        <taxon>Stramenopiles</taxon>
        <taxon>Ochrophyta</taxon>
        <taxon>Bacillariophyta</taxon>
        <taxon>Coscinodiscophyceae</taxon>
        <taxon>Thalassiosirophycidae</taxon>
        <taxon>Thalassiosirales</taxon>
        <taxon>Thalassiosiraceae</taxon>
        <taxon>Thalassiosira</taxon>
    </lineage>
</organism>
<feature type="compositionally biased region" description="Basic and acidic residues" evidence="1">
    <location>
        <begin position="652"/>
        <end position="661"/>
    </location>
</feature>
<feature type="region of interest" description="Disordered" evidence="1">
    <location>
        <begin position="1"/>
        <end position="30"/>
    </location>
</feature>
<dbReference type="Pfam" id="PF08588">
    <property type="entry name" value="Duc1"/>
    <property type="match status" value="1"/>
</dbReference>
<feature type="compositionally biased region" description="Pro residues" evidence="1">
    <location>
        <begin position="1"/>
        <end position="10"/>
    </location>
</feature>
<gene>
    <name evidence="3" type="ORF">THAOC_20853</name>
</gene>
<dbReference type="PANTHER" id="PTHR34826:SF2">
    <property type="entry name" value="UPF0590 PROTEIN C409.17C"/>
    <property type="match status" value="1"/>
</dbReference>
<dbReference type="OrthoDB" id="42898at2759"/>
<accession>K0S2C3</accession>